<keyword evidence="1" id="KW-0328">Glycosyltransferase</keyword>
<dbReference type="NCBIfam" id="TIGR00696">
    <property type="entry name" value="wecG_tagA_cpsF"/>
    <property type="match status" value="1"/>
</dbReference>
<organism evidence="3 4">
    <name type="scientific">Sediminicola luteus</name>
    <dbReference type="NCBI Taxonomy" id="319238"/>
    <lineage>
        <taxon>Bacteria</taxon>
        <taxon>Pseudomonadati</taxon>
        <taxon>Bacteroidota</taxon>
        <taxon>Flavobacteriia</taxon>
        <taxon>Flavobacteriales</taxon>
        <taxon>Flavobacteriaceae</taxon>
        <taxon>Sediminicola</taxon>
    </lineage>
</organism>
<dbReference type="CDD" id="cd06533">
    <property type="entry name" value="Glyco_transf_WecG_TagA"/>
    <property type="match status" value="1"/>
</dbReference>
<dbReference type="Pfam" id="PF03808">
    <property type="entry name" value="Glyco_tran_WecG"/>
    <property type="match status" value="1"/>
</dbReference>
<dbReference type="EMBL" id="JBEWYP010000006">
    <property type="protein sequence ID" value="MET7030068.1"/>
    <property type="molecule type" value="Genomic_DNA"/>
</dbReference>
<dbReference type="PANTHER" id="PTHR34136:SF1">
    <property type="entry name" value="UDP-N-ACETYL-D-MANNOSAMINURONIC ACID TRANSFERASE"/>
    <property type="match status" value="1"/>
</dbReference>
<evidence type="ECO:0000256" key="2">
    <source>
        <dbReference type="ARBA" id="ARBA00022679"/>
    </source>
</evidence>
<dbReference type="InterPro" id="IPR004629">
    <property type="entry name" value="WecG_TagA_CpsF"/>
</dbReference>
<evidence type="ECO:0000313" key="4">
    <source>
        <dbReference type="Proteomes" id="UP001549773"/>
    </source>
</evidence>
<gene>
    <name evidence="3" type="ORF">ABXZ32_11715</name>
</gene>
<accession>A0ABV2TXQ4</accession>
<sequence>MISNTSTRCMGYDVFTGDLGVLLAMQKATVNTINQYSYCVAKKDETFSQALRQSDILLPDGIGITVAAKILNGDKIRKIAGADLHAYLLEHMNLKGGSCFYLGSSQATLDKIKKRLSTEYPNIKVGTYSPPYKPVFSLVDNDKMLAAVNGFKPDVLFIGMTAPKQEKWSRQHKDQLDAGLICAIGAVFDFYAGTVQRPSKVWRDLGLEWLGRLIKEPKRMWKRYLYNGVIFCGYLLKEKYYHVARRKGSYQ</sequence>
<comment type="caution">
    <text evidence="3">The sequence shown here is derived from an EMBL/GenBank/DDBJ whole genome shotgun (WGS) entry which is preliminary data.</text>
</comment>
<proteinExistence type="predicted"/>
<keyword evidence="2" id="KW-0808">Transferase</keyword>
<dbReference type="PANTHER" id="PTHR34136">
    <property type="match status" value="1"/>
</dbReference>
<dbReference type="RefSeq" id="WP_354618859.1">
    <property type="nucleotide sequence ID" value="NZ_JBEWYP010000006.1"/>
</dbReference>
<name>A0ABV2TXQ4_9FLAO</name>
<evidence type="ECO:0000313" key="3">
    <source>
        <dbReference type="EMBL" id="MET7030068.1"/>
    </source>
</evidence>
<keyword evidence="4" id="KW-1185">Reference proteome</keyword>
<reference evidence="3 4" key="1">
    <citation type="submission" date="2024-07" db="EMBL/GenBank/DDBJ databases">
        <title>The genome sequence of type strain Sediminicola luteus GDMCC 1.2596T.</title>
        <authorList>
            <person name="Liu Y."/>
        </authorList>
    </citation>
    <scope>NUCLEOTIDE SEQUENCE [LARGE SCALE GENOMIC DNA]</scope>
    <source>
        <strain evidence="3 4">GDMCC 1.2596</strain>
    </source>
</reference>
<protein>
    <submittedName>
        <fullName evidence="3">WecB/TagA/CpsF family glycosyltransferase</fullName>
    </submittedName>
</protein>
<evidence type="ECO:0000256" key="1">
    <source>
        <dbReference type="ARBA" id="ARBA00022676"/>
    </source>
</evidence>
<dbReference type="Proteomes" id="UP001549773">
    <property type="component" value="Unassembled WGS sequence"/>
</dbReference>